<dbReference type="KEGG" id="kct:CDEE_0011"/>
<protein>
    <submittedName>
        <fullName evidence="2">TolB protein</fullName>
    </submittedName>
</protein>
<name>M1L5F2_9PROT</name>
<comment type="similarity">
    <text evidence="1">Belongs to the TolB family.</text>
</comment>
<organism evidence="2 3">
    <name type="scientific">Candidatus Kinetoplastidibacterium crithidiae TCC036E</name>
    <dbReference type="NCBI Taxonomy" id="1208918"/>
    <lineage>
        <taxon>Bacteria</taxon>
        <taxon>Pseudomonadati</taxon>
        <taxon>Pseudomonadota</taxon>
        <taxon>Betaproteobacteria</taxon>
        <taxon>Candidatus Kinetoplastidibacterium</taxon>
    </lineage>
</organism>
<dbReference type="SUPFAM" id="SSF52964">
    <property type="entry name" value="TolB, N-terminal domain"/>
    <property type="match status" value="1"/>
</dbReference>
<sequence length="415" mass="47239">MLFFLAIFSYFTQATAQPNIDKNQSIAKEFNIKIYECDNNTYEGQKVIETIQNNLLSIHKFKITKVSEKDKRKNIYNKFLRKNNFDYMVSIQVKHLQDDLYEINFTIENSDDLLDKVSFSGSIKDITRISHIISDRIYETSTGNKGIFNSRLAYVVKKNNIFELQIADHDGKNHQIALRSLKPITSIRWSPDGSKILYVSFETGRAITYMHDLFTSNRVIIADQKGSNSSPSWSPDGEKIALTMTETGLSQIYILDVSTNSFRRLIKSSACDTEACFSSDGKNIIFASDRSGSYQIYSTDLYGQNITRLTFDGDYNGSPVALPNKNMIIYVKKVNDAFNIYALDLSSKKEELITSGRNDQSPSISPNGEYLTYSYINKQGINSIAQISLFNSQIKIIQDKSNYEIFDPSWGPIIK</sequence>
<dbReference type="HOGENOM" id="CLU_047123_0_0_4"/>
<gene>
    <name evidence="2" type="ORF">CDEE_0011</name>
</gene>
<evidence type="ECO:0000313" key="3">
    <source>
        <dbReference type="Proteomes" id="UP000011686"/>
    </source>
</evidence>
<dbReference type="EMBL" id="CP003804">
    <property type="protein sequence ID" value="AGF47868.1"/>
    <property type="molecule type" value="Genomic_DNA"/>
</dbReference>
<dbReference type="eggNOG" id="COG0823">
    <property type="taxonomic scope" value="Bacteria"/>
</dbReference>
<dbReference type="Pfam" id="PF07676">
    <property type="entry name" value="PD40"/>
    <property type="match status" value="4"/>
</dbReference>
<reference evidence="2 3" key="1">
    <citation type="journal article" date="2013" name="Genome Biol. Evol.">
        <title>Genome evolution and phylogenomic analysis of candidatus kinetoplastibacterium, the betaproteobacterial endosymbionts of strigomonas and angomonas.</title>
        <authorList>
            <person name="Alves J.M."/>
            <person name="Serrano M.G."/>
            <person name="Maia da Silva F."/>
            <person name="Voegtly L.J."/>
            <person name="Matveyev A.V."/>
            <person name="Teixeira M.M."/>
            <person name="Camargo E.P."/>
            <person name="Buck G.A."/>
        </authorList>
    </citation>
    <scope>NUCLEOTIDE SEQUENCE [LARGE SCALE GENOMIC DNA]</scope>
    <source>
        <strain evidence="2 3">TCC036E</strain>
    </source>
</reference>
<dbReference type="AlphaFoldDB" id="M1L5F2"/>
<dbReference type="Gene3D" id="2.120.10.30">
    <property type="entry name" value="TolB, C-terminal domain"/>
    <property type="match status" value="1"/>
</dbReference>
<dbReference type="PATRIC" id="fig|1208918.3.peg.568"/>
<dbReference type="STRING" id="1208918.CDEE_0011"/>
<dbReference type="InterPro" id="IPR011659">
    <property type="entry name" value="WD40"/>
</dbReference>
<dbReference type="PANTHER" id="PTHR36842:SF1">
    <property type="entry name" value="PROTEIN TOLB"/>
    <property type="match status" value="1"/>
</dbReference>
<keyword evidence="3" id="KW-1185">Reference proteome</keyword>
<proteinExistence type="inferred from homology"/>
<dbReference type="Gene3D" id="3.40.50.10070">
    <property type="entry name" value="TolB, N-terminal domain"/>
    <property type="match status" value="1"/>
</dbReference>
<dbReference type="PANTHER" id="PTHR36842">
    <property type="entry name" value="PROTEIN TOLB HOMOLOG"/>
    <property type="match status" value="1"/>
</dbReference>
<dbReference type="InterPro" id="IPR011042">
    <property type="entry name" value="6-blade_b-propeller_TolB-like"/>
</dbReference>
<dbReference type="Proteomes" id="UP000011686">
    <property type="component" value="Chromosome"/>
</dbReference>
<dbReference type="SUPFAM" id="SSF69304">
    <property type="entry name" value="Tricorn protease N-terminal domain"/>
    <property type="match status" value="1"/>
</dbReference>
<evidence type="ECO:0000256" key="1">
    <source>
        <dbReference type="ARBA" id="ARBA00009820"/>
    </source>
</evidence>
<evidence type="ECO:0000313" key="2">
    <source>
        <dbReference type="EMBL" id="AGF47868.1"/>
    </source>
</evidence>
<accession>M1L5F2</accession>